<proteinExistence type="inferred from homology"/>
<comment type="function">
    <text evidence="1">Involved in the post-translational conjugation of arginine to the N-terminal aspartate or glutamate of a protein. This arginylation is required for degradation of the protein via the ubiquitin pathway.</text>
</comment>
<dbReference type="GO" id="GO:0004057">
    <property type="term" value="F:arginyl-tRNA--protein transferase activity"/>
    <property type="evidence" value="ECO:0007669"/>
    <property type="project" value="UniProtKB-EC"/>
</dbReference>
<keyword evidence="5" id="KW-1185">Reference proteome</keyword>
<sequence length="481" mass="54753">MKANEYEASKHQRQAVNRFNHFIQEGDENFDKDIVARQEESSGANKGAQSDPKPTSTSISETASTSTPAAKSGAAVDSGIKKQKPRKPPKNVASDLRTRIRSSEYLLSPEITSWKHRLRIKLEPSSCTDEKHALFVKYQMYVHHEPRSRCKISNFTNFLVDSPLTPTKESAWTEDDPGYGSFHQCYYLDEKLIAVSVIDILPECVSAVYFFYDPDYSVLSLGKYSAQREIALTQTLSAKPGYEDVKFYYMGFFIFTCQKMSYKGQFHPSYLLDPETYNWIEFKKCQEIIKEQRYSCFENPVPMNPLFEEKMRAIANSKKNDTPTTGNDDEDEDWDSVNDDDDDEYGLDPDELKDEVLGALDGDNAESRDGKGRKKTKLSDEDRLNSEAAVAAVAAEKEKKRRREIELVYNQTTAMTPPGCMNPKEVTMMDLTGVLCLTNKSTIRPIIVTNTYKNFKNVQKTVAEYYAYVGEELANTMILHI</sequence>
<dbReference type="InterPro" id="IPR030700">
    <property type="entry name" value="N-end_Aminoacyl_Trfase"/>
</dbReference>
<comment type="catalytic activity">
    <reaction evidence="1">
        <text>an N-terminal L-alpha-aminoacyl-[protein] + L-arginyl-tRNA(Arg) = an N-terminal L-arginyl-L-aminoacyl-[protein] + tRNA(Arg) + H(+)</text>
        <dbReference type="Rhea" id="RHEA:10208"/>
        <dbReference type="Rhea" id="RHEA-COMP:9658"/>
        <dbReference type="Rhea" id="RHEA-COMP:9673"/>
        <dbReference type="Rhea" id="RHEA-COMP:10636"/>
        <dbReference type="Rhea" id="RHEA-COMP:10638"/>
        <dbReference type="ChEBI" id="CHEBI:15378"/>
        <dbReference type="ChEBI" id="CHEBI:78442"/>
        <dbReference type="ChEBI" id="CHEBI:78513"/>
        <dbReference type="ChEBI" id="CHEBI:78597"/>
        <dbReference type="ChEBI" id="CHEBI:83562"/>
        <dbReference type="EC" id="2.3.2.8"/>
    </reaction>
</comment>
<reference evidence="4" key="1">
    <citation type="journal article" date="2020" name="Fungal Divers.">
        <title>Resolving the Mortierellaceae phylogeny through synthesis of multi-gene phylogenetics and phylogenomics.</title>
        <authorList>
            <person name="Vandepol N."/>
            <person name="Liber J."/>
            <person name="Desiro A."/>
            <person name="Na H."/>
            <person name="Kennedy M."/>
            <person name="Barry K."/>
            <person name="Grigoriev I.V."/>
            <person name="Miller A.N."/>
            <person name="O'Donnell K."/>
            <person name="Stajich J.E."/>
            <person name="Bonito G."/>
        </authorList>
    </citation>
    <scope>NUCLEOTIDE SEQUENCE</scope>
    <source>
        <strain evidence="4">KOD948</strain>
    </source>
</reference>
<dbReference type="InterPro" id="IPR017137">
    <property type="entry name" value="Arg-tRNA-P_Trfase_1_euk"/>
</dbReference>
<feature type="compositionally biased region" description="Polar residues" evidence="2">
    <location>
        <begin position="41"/>
        <end position="54"/>
    </location>
</feature>
<dbReference type="PANTHER" id="PTHR21367:SF1">
    <property type="entry name" value="ARGINYL-TRNA--PROTEIN TRANSFERASE 1"/>
    <property type="match status" value="1"/>
</dbReference>
<keyword evidence="1 4" id="KW-0808">Transferase</keyword>
<feature type="region of interest" description="Disordered" evidence="2">
    <location>
        <begin position="317"/>
        <end position="383"/>
    </location>
</feature>
<feature type="compositionally biased region" description="Basic and acidic residues" evidence="2">
    <location>
        <begin position="29"/>
        <end position="40"/>
    </location>
</feature>
<feature type="compositionally biased region" description="Low complexity" evidence="2">
    <location>
        <begin position="55"/>
        <end position="75"/>
    </location>
</feature>
<feature type="compositionally biased region" description="Acidic residues" evidence="2">
    <location>
        <begin position="327"/>
        <end position="353"/>
    </location>
</feature>
<comment type="similarity">
    <text evidence="1">Belongs to the R-transferase family.</text>
</comment>
<evidence type="ECO:0000259" key="3">
    <source>
        <dbReference type="Pfam" id="PF04377"/>
    </source>
</evidence>
<keyword evidence="1" id="KW-0012">Acyltransferase</keyword>
<protein>
    <recommendedName>
        <fullName evidence="1">Arginyl-tRNA--protein transferase 1</fullName>
        <shortName evidence="1">Arginyltransferase 1</shortName>
        <shortName evidence="1">R-transferase 1</shortName>
        <ecNumber evidence="1">2.3.2.8</ecNumber>
    </recommendedName>
    <alternativeName>
        <fullName evidence="1">Arginine-tRNA--protein transferase 1</fullName>
    </alternativeName>
</protein>
<dbReference type="AlphaFoldDB" id="A0A9P6QEX1"/>
<evidence type="ECO:0000256" key="2">
    <source>
        <dbReference type="SAM" id="MobiDB-lite"/>
    </source>
</evidence>
<dbReference type="PANTHER" id="PTHR21367">
    <property type="entry name" value="ARGININE-TRNA-PROTEIN TRANSFERASE 1"/>
    <property type="match status" value="1"/>
</dbReference>
<dbReference type="EC" id="2.3.2.8" evidence="1"/>
<accession>A0A9P6QEX1</accession>
<dbReference type="Proteomes" id="UP000726737">
    <property type="component" value="Unassembled WGS sequence"/>
</dbReference>
<feature type="domain" description="N-end rule aminoacyl transferase C-terminal" evidence="3">
    <location>
        <begin position="130"/>
        <end position="273"/>
    </location>
</feature>
<keyword evidence="1" id="KW-0833">Ubl conjugation pathway</keyword>
<dbReference type="OrthoDB" id="74183at2759"/>
<gene>
    <name evidence="4" type="primary">ATE1_1</name>
    <name evidence="4" type="ORF">BG011_000051</name>
</gene>
<dbReference type="GO" id="GO:0005737">
    <property type="term" value="C:cytoplasm"/>
    <property type="evidence" value="ECO:0007669"/>
    <property type="project" value="TreeGrafter"/>
</dbReference>
<organism evidence="4 5">
    <name type="scientific">Mortierella polycephala</name>
    <dbReference type="NCBI Taxonomy" id="41804"/>
    <lineage>
        <taxon>Eukaryota</taxon>
        <taxon>Fungi</taxon>
        <taxon>Fungi incertae sedis</taxon>
        <taxon>Mucoromycota</taxon>
        <taxon>Mortierellomycotina</taxon>
        <taxon>Mortierellomycetes</taxon>
        <taxon>Mortierellales</taxon>
        <taxon>Mortierellaceae</taxon>
        <taxon>Mortierella</taxon>
    </lineage>
</organism>
<comment type="caution">
    <text evidence="4">The sequence shown here is derived from an EMBL/GenBank/DDBJ whole genome shotgun (WGS) entry which is preliminary data.</text>
</comment>
<dbReference type="PIRSF" id="PIRSF037207">
    <property type="entry name" value="ATE1_euk"/>
    <property type="match status" value="1"/>
</dbReference>
<dbReference type="EMBL" id="JAAAJA010000010">
    <property type="protein sequence ID" value="KAG0266912.1"/>
    <property type="molecule type" value="Genomic_DNA"/>
</dbReference>
<dbReference type="Pfam" id="PF04377">
    <property type="entry name" value="ATE_C"/>
    <property type="match status" value="1"/>
</dbReference>
<evidence type="ECO:0000313" key="4">
    <source>
        <dbReference type="EMBL" id="KAG0266912.1"/>
    </source>
</evidence>
<name>A0A9P6QEX1_9FUNG</name>
<evidence type="ECO:0000313" key="5">
    <source>
        <dbReference type="Proteomes" id="UP000726737"/>
    </source>
</evidence>
<feature type="region of interest" description="Disordered" evidence="2">
    <location>
        <begin position="29"/>
        <end position="95"/>
    </location>
</feature>
<dbReference type="InterPro" id="IPR007472">
    <property type="entry name" value="N-end_Aminoacyl_Trfase_C"/>
</dbReference>
<evidence type="ECO:0000256" key="1">
    <source>
        <dbReference type="PIRNR" id="PIRNR037207"/>
    </source>
</evidence>